<sequence length="174" mass="19154">MRKLSYPLLHPQKQSMPFSNLTLQDQKLVTPSNCIPGPDPYHHGQPLVTTTESSSSQTQTTPAARMITPLSNETLIETPLFTPLPSPSPPNKTRKALMLSHIAVPSFSRSLRSAHLPNPPGSLKRPRTSQAPKISTTHSREHSLAGTMDRAWARNSTNMTLSEADEHEDEAFGK</sequence>
<evidence type="ECO:0000256" key="1">
    <source>
        <dbReference type="SAM" id="MobiDB-lite"/>
    </source>
</evidence>
<feature type="region of interest" description="Disordered" evidence="1">
    <location>
        <begin position="36"/>
        <end position="62"/>
    </location>
</feature>
<feature type="region of interest" description="Disordered" evidence="1">
    <location>
        <begin position="110"/>
        <end position="174"/>
    </location>
</feature>
<accession>A0A0W0FYJ4</accession>
<evidence type="ECO:0000313" key="3">
    <source>
        <dbReference type="Proteomes" id="UP000054988"/>
    </source>
</evidence>
<gene>
    <name evidence="2" type="ORF">WG66_6103</name>
</gene>
<protein>
    <submittedName>
        <fullName evidence="2">Uncharacterized protein</fullName>
    </submittedName>
</protein>
<dbReference type="AlphaFoldDB" id="A0A0W0FYJ4"/>
<dbReference type="Proteomes" id="UP000054988">
    <property type="component" value="Unassembled WGS sequence"/>
</dbReference>
<organism evidence="2 3">
    <name type="scientific">Moniliophthora roreri</name>
    <name type="common">Frosty pod rot fungus</name>
    <name type="synonym">Monilia roreri</name>
    <dbReference type="NCBI Taxonomy" id="221103"/>
    <lineage>
        <taxon>Eukaryota</taxon>
        <taxon>Fungi</taxon>
        <taxon>Dikarya</taxon>
        <taxon>Basidiomycota</taxon>
        <taxon>Agaricomycotina</taxon>
        <taxon>Agaricomycetes</taxon>
        <taxon>Agaricomycetidae</taxon>
        <taxon>Agaricales</taxon>
        <taxon>Marasmiineae</taxon>
        <taxon>Marasmiaceae</taxon>
        <taxon>Moniliophthora</taxon>
    </lineage>
</organism>
<dbReference type="EMBL" id="LATX01001488">
    <property type="protein sequence ID" value="KTB41320.1"/>
    <property type="molecule type" value="Genomic_DNA"/>
</dbReference>
<comment type="caution">
    <text evidence="2">The sequence shown here is derived from an EMBL/GenBank/DDBJ whole genome shotgun (WGS) entry which is preliminary data.</text>
</comment>
<proteinExistence type="predicted"/>
<feature type="compositionally biased region" description="Polar residues" evidence="1">
    <location>
        <begin position="128"/>
        <end position="137"/>
    </location>
</feature>
<name>A0A0W0FYJ4_MONRR</name>
<evidence type="ECO:0000313" key="2">
    <source>
        <dbReference type="EMBL" id="KTB41320.1"/>
    </source>
</evidence>
<feature type="compositionally biased region" description="Acidic residues" evidence="1">
    <location>
        <begin position="163"/>
        <end position="174"/>
    </location>
</feature>
<feature type="compositionally biased region" description="Low complexity" evidence="1">
    <location>
        <begin position="49"/>
        <end position="61"/>
    </location>
</feature>
<reference evidence="2 3" key="1">
    <citation type="submission" date="2015-12" db="EMBL/GenBank/DDBJ databases">
        <title>Draft genome sequence of Moniliophthora roreri, the causal agent of frosty pod rot of cacao.</title>
        <authorList>
            <person name="Aime M.C."/>
            <person name="Diaz-Valderrama J.R."/>
            <person name="Kijpornyongpan T."/>
            <person name="Phillips-Mora W."/>
        </authorList>
    </citation>
    <scope>NUCLEOTIDE SEQUENCE [LARGE SCALE GENOMIC DNA]</scope>
    <source>
        <strain evidence="2 3">MCA 2952</strain>
    </source>
</reference>